<evidence type="ECO:0000259" key="2">
    <source>
        <dbReference type="Pfam" id="PF04432"/>
    </source>
</evidence>
<dbReference type="Proteomes" id="UP001209654">
    <property type="component" value="Unassembled WGS sequence"/>
</dbReference>
<name>A0ABQ5MWG8_9MICC</name>
<reference evidence="3 4" key="1">
    <citation type="journal article" date="2023" name="Int. J. Syst. Evol. Microbiol.">
        <title>Arthrobacter mangrovi sp. nov., an actinobacterium isolated from the rhizosphere of a mangrove.</title>
        <authorList>
            <person name="Hamada M."/>
            <person name="Saitou S."/>
            <person name="Enomoto N."/>
            <person name="Nanri K."/>
            <person name="Hidaka K."/>
            <person name="Miura T."/>
            <person name="Tamura T."/>
        </authorList>
    </citation>
    <scope>NUCLEOTIDE SEQUENCE [LARGE SCALE GENOMIC DNA]</scope>
    <source>
        <strain evidence="3 4">NBRC 112813</strain>
    </source>
</reference>
<dbReference type="Pfam" id="PF04422">
    <property type="entry name" value="FrhB_FdhB_N"/>
    <property type="match status" value="1"/>
</dbReference>
<dbReference type="PANTHER" id="PTHR31332:SF0">
    <property type="entry name" value="7-HYDROXYMETHYL CHLOROPHYLL A REDUCTASE, CHLOROPLASTIC"/>
    <property type="match status" value="1"/>
</dbReference>
<dbReference type="PANTHER" id="PTHR31332">
    <property type="entry name" value="7-HYDROXYMETHYL CHLOROPHYLL A REDUCTASE, CHLOROPLASTIC"/>
    <property type="match status" value="1"/>
</dbReference>
<dbReference type="EMBL" id="BRVS01000014">
    <property type="protein sequence ID" value="GLB68294.1"/>
    <property type="molecule type" value="Genomic_DNA"/>
</dbReference>
<keyword evidence="4" id="KW-1185">Reference proteome</keyword>
<gene>
    <name evidence="3" type="ORF">AHIS1636_27360</name>
</gene>
<evidence type="ECO:0008006" key="5">
    <source>
        <dbReference type="Google" id="ProtNLM"/>
    </source>
</evidence>
<evidence type="ECO:0000259" key="1">
    <source>
        <dbReference type="Pfam" id="PF04422"/>
    </source>
</evidence>
<dbReference type="InterPro" id="IPR007525">
    <property type="entry name" value="FrhB_FdhB_C"/>
</dbReference>
<accession>A0ABQ5MWG8</accession>
<dbReference type="InterPro" id="IPR007516">
    <property type="entry name" value="Co_F420_Hydgase/DH_bsu_N"/>
</dbReference>
<feature type="domain" description="Coenzyme F420 hydrogenase/dehydrogenase beta subunit N-terminal" evidence="1">
    <location>
        <begin position="1"/>
        <end position="60"/>
    </location>
</feature>
<dbReference type="Pfam" id="PF04432">
    <property type="entry name" value="FrhB_FdhB_C"/>
    <property type="match status" value="1"/>
</dbReference>
<evidence type="ECO:0000313" key="4">
    <source>
        <dbReference type="Proteomes" id="UP001209654"/>
    </source>
</evidence>
<dbReference type="InterPro" id="IPR045220">
    <property type="entry name" value="FRHB/FDHB/HCAR-like"/>
</dbReference>
<evidence type="ECO:0000313" key="3">
    <source>
        <dbReference type="EMBL" id="GLB68294.1"/>
    </source>
</evidence>
<protein>
    <recommendedName>
        <fullName evidence="5">Coenzyme F420 hydrogenase</fullName>
    </recommendedName>
</protein>
<comment type="caution">
    <text evidence="3">The sequence shown here is derived from an EMBL/GenBank/DDBJ whole genome shotgun (WGS) entry which is preliminary data.</text>
</comment>
<proteinExistence type="predicted"/>
<sequence length="357" mass="39646">MTSWTAAQLLARGLVDGVIHVGAASPGQGELFTYQVSYNLADIQLKRKSAYYSTTMADALAQIRGDGRSYAVIGVPCFIRAARLVGEEDPVLGKQLKYHLGLVCGHLKSQWFAESMAWQAGVKPDALESVDFRVKAKHRSSNDYDFGAKGTDDSYLSTKPTQALVGGNWGHGMFQLNACNYCDDIFAETADVVFGDAWLPEYKSDSRGTNVVISRNENLNTIFAEGQAQGILRLDELPADRVAASQAGNFRHRRIGLAVRLADDIREGKSVPLKRIAPGIEGVSARRLDLIRLRRKMSEKSLQSFESAKMENNINVFLKTMLPLVRKYRNVEFGGAHKRILTDYKSRLKWALASLRR</sequence>
<organism evidence="3 4">
    <name type="scientific">Arthrobacter mangrovi</name>
    <dbReference type="NCBI Taxonomy" id="2966350"/>
    <lineage>
        <taxon>Bacteria</taxon>
        <taxon>Bacillati</taxon>
        <taxon>Actinomycetota</taxon>
        <taxon>Actinomycetes</taxon>
        <taxon>Micrococcales</taxon>
        <taxon>Micrococcaceae</taxon>
        <taxon>Arthrobacter</taxon>
    </lineage>
</organism>
<feature type="domain" description="Coenzyme F420 hydrogenase/dehydrogenase beta subunit C-terminal" evidence="2">
    <location>
        <begin position="68"/>
        <end position="237"/>
    </location>
</feature>